<feature type="domain" description="GEVED" evidence="5">
    <location>
        <begin position="122"/>
        <end position="193"/>
    </location>
</feature>
<organism evidence="6 7">
    <name type="scientific">Kitasatospora xanthocidica</name>
    <dbReference type="NCBI Taxonomy" id="83382"/>
    <lineage>
        <taxon>Bacteria</taxon>
        <taxon>Bacillati</taxon>
        <taxon>Actinomycetota</taxon>
        <taxon>Actinomycetes</taxon>
        <taxon>Kitasatosporales</taxon>
        <taxon>Streptomycetaceae</taxon>
        <taxon>Kitasatospora</taxon>
    </lineage>
</organism>
<dbReference type="NCBIfam" id="NF033510">
    <property type="entry name" value="Ca_tandemer"/>
    <property type="match status" value="2"/>
</dbReference>
<evidence type="ECO:0008006" key="8">
    <source>
        <dbReference type="Google" id="ProtNLM"/>
    </source>
</evidence>
<dbReference type="Gene3D" id="2.60.40.10">
    <property type="entry name" value="Immunoglobulins"/>
    <property type="match status" value="3"/>
</dbReference>
<dbReference type="Pfam" id="PF20009">
    <property type="entry name" value="GEVED"/>
    <property type="match status" value="1"/>
</dbReference>
<feature type="transmembrane region" description="Helical" evidence="2">
    <location>
        <begin position="727"/>
        <end position="749"/>
    </location>
</feature>
<feature type="region of interest" description="Disordered" evidence="1">
    <location>
        <begin position="684"/>
        <end position="723"/>
    </location>
</feature>
<sequence>MSRQFPRTAVALAVLASGLLTAWNVPLAAARQFPDTRSAEHRAVPPSGLPARVDLDAAPQEYGTATHVASDLLLGAGATAPARTGRSGADVSIAFPFPTEAAIGRYYRLTVPVAVGDRPATLAGWIDFGRTGRFDPAQRVQTEIPAGAATATLEWTVPPGAASGETWARLRIGRDAGQLVSSGGFADSGQAADQRIELTVGAARPEIAEPVAGAVLADARPQVSGHGAVAGATVEVREGDTVLCRTEVGSGGDWSCRPGTELAVGPHALTAVETTGGGVVLRGDPVTVDVKTVPPGAPTLTVPAYTDDPGLRLTGTGEAGSTVSVLDEGSSDELCITGVPAGGAWSCLPVEDLTDGKHLLTPVAVDRAGNRTAGLPVPLVVSTALPGRPVLTSPAPGETVRVSRPKLAGRADPGTDVLVTTGADAGAEPERRTVLCGATTAFDGSWSCTANRDLAAGEQWLTVTATDRAGNAASAEPVPVRVATTEAAPAPGASGPAVPSAAAQSSVLPSLVLPSAAAPSATATATASATAPGASSPTAAVSASSSAASPVAARPGSPTPVASGAAAVPSGPAEPSPSAQGAAVASPTPSVAAAPAGVPVAVPPVGARPVTASPVGSGPSAGPSAGPSRATPGPAKTVAAASAASTRPVVPTLSTAEVFSPSLTPAPATGHGAPAAAVVAVRPGPSPAGAADPVDSAGPAGDAVPPLAAPPVETAQGASGRSGAAGWRGGIAGFLLVLTGLGLITRRVFARRPGAPRR</sequence>
<evidence type="ECO:0000256" key="3">
    <source>
        <dbReference type="SAM" id="SignalP"/>
    </source>
</evidence>
<dbReference type="AlphaFoldDB" id="A0A372ZZ58"/>
<dbReference type="InterPro" id="IPR044016">
    <property type="entry name" value="Big_13"/>
</dbReference>
<accession>A0A372ZZ58</accession>
<feature type="signal peptide" evidence="3">
    <location>
        <begin position="1"/>
        <end position="22"/>
    </location>
</feature>
<feature type="chain" id="PRO_5039567949" description="Bacterial Ig-like domain-containing protein" evidence="3">
    <location>
        <begin position="23"/>
        <end position="758"/>
    </location>
</feature>
<reference evidence="6 7" key="1">
    <citation type="submission" date="2018-08" db="EMBL/GenBank/DDBJ databases">
        <title>Diversity &amp; Physiological Properties of Lignin-Decomposing Actinobacteria from Soil.</title>
        <authorList>
            <person name="Roh S.G."/>
            <person name="Kim S.B."/>
        </authorList>
    </citation>
    <scope>NUCLEOTIDE SEQUENCE [LARGE SCALE GENOMIC DNA]</scope>
    <source>
        <strain evidence="6 7">MMS17-GH009</strain>
    </source>
</reference>
<name>A0A372ZZ58_9ACTN</name>
<feature type="domain" description="Bacterial Ig-like" evidence="4">
    <location>
        <begin position="401"/>
        <end position="482"/>
    </location>
</feature>
<keyword evidence="2" id="KW-1133">Transmembrane helix</keyword>
<evidence type="ECO:0000259" key="4">
    <source>
        <dbReference type="Pfam" id="PF19077"/>
    </source>
</evidence>
<dbReference type="Proteomes" id="UP000263377">
    <property type="component" value="Unassembled WGS sequence"/>
</dbReference>
<feature type="domain" description="Bacterial Ig-like" evidence="4">
    <location>
        <begin position="305"/>
        <end position="381"/>
    </location>
</feature>
<evidence type="ECO:0000313" key="6">
    <source>
        <dbReference type="EMBL" id="RGD60485.1"/>
    </source>
</evidence>
<dbReference type="RefSeq" id="WP_117488613.1">
    <property type="nucleotide sequence ID" value="NZ_QVIG01000001.1"/>
</dbReference>
<feature type="region of interest" description="Disordered" evidence="1">
    <location>
        <begin position="611"/>
        <end position="647"/>
    </location>
</feature>
<dbReference type="InterPro" id="IPR013783">
    <property type="entry name" value="Ig-like_fold"/>
</dbReference>
<dbReference type="InterPro" id="IPR045474">
    <property type="entry name" value="GEVED"/>
</dbReference>
<feature type="region of interest" description="Disordered" evidence="1">
    <location>
        <begin position="549"/>
        <end position="584"/>
    </location>
</feature>
<evidence type="ECO:0000256" key="1">
    <source>
        <dbReference type="SAM" id="MobiDB-lite"/>
    </source>
</evidence>
<evidence type="ECO:0000259" key="5">
    <source>
        <dbReference type="Pfam" id="PF20009"/>
    </source>
</evidence>
<keyword evidence="2" id="KW-0812">Transmembrane</keyword>
<keyword evidence="2" id="KW-0472">Membrane</keyword>
<keyword evidence="7" id="KW-1185">Reference proteome</keyword>
<dbReference type="EMBL" id="QVIG01000001">
    <property type="protein sequence ID" value="RGD60485.1"/>
    <property type="molecule type" value="Genomic_DNA"/>
</dbReference>
<dbReference type="Pfam" id="PF19077">
    <property type="entry name" value="Big_13"/>
    <property type="match status" value="2"/>
</dbReference>
<proteinExistence type="predicted"/>
<feature type="compositionally biased region" description="Low complexity" evidence="1">
    <location>
        <begin position="611"/>
        <end position="645"/>
    </location>
</feature>
<evidence type="ECO:0000256" key="2">
    <source>
        <dbReference type="SAM" id="Phobius"/>
    </source>
</evidence>
<protein>
    <recommendedName>
        <fullName evidence="8">Bacterial Ig-like domain-containing protein</fullName>
    </recommendedName>
</protein>
<gene>
    <name evidence="6" type="ORF">DR950_24305</name>
</gene>
<keyword evidence="3" id="KW-0732">Signal</keyword>
<evidence type="ECO:0000313" key="7">
    <source>
        <dbReference type="Proteomes" id="UP000263377"/>
    </source>
</evidence>
<comment type="caution">
    <text evidence="6">The sequence shown here is derived from an EMBL/GenBank/DDBJ whole genome shotgun (WGS) entry which is preliminary data.</text>
</comment>
<dbReference type="GO" id="GO:0005975">
    <property type="term" value="P:carbohydrate metabolic process"/>
    <property type="evidence" value="ECO:0007669"/>
    <property type="project" value="UniProtKB-ARBA"/>
</dbReference>